<keyword evidence="2" id="KW-1185">Reference proteome</keyword>
<gene>
    <name evidence="1" type="ORF">JI741_09020</name>
</gene>
<name>A0ABS1KPK2_9BACT</name>
<comment type="caution">
    <text evidence="1">The sequence shown here is derived from an EMBL/GenBank/DDBJ whole genome shotgun (WGS) entry which is preliminary data.</text>
</comment>
<proteinExistence type="predicted"/>
<dbReference type="Proteomes" id="UP000613030">
    <property type="component" value="Unassembled WGS sequence"/>
</dbReference>
<reference evidence="1 2" key="1">
    <citation type="submission" date="2021-01" db="EMBL/GenBank/DDBJ databases">
        <title>Chryseolinea sp. Jin1 Genome sequencing and assembly.</title>
        <authorList>
            <person name="Kim I."/>
        </authorList>
    </citation>
    <scope>NUCLEOTIDE SEQUENCE [LARGE SCALE GENOMIC DNA]</scope>
    <source>
        <strain evidence="1 2">Jin1</strain>
    </source>
</reference>
<evidence type="ECO:0000313" key="1">
    <source>
        <dbReference type="EMBL" id="MBL0741360.1"/>
    </source>
</evidence>
<evidence type="ECO:0000313" key="2">
    <source>
        <dbReference type="Proteomes" id="UP000613030"/>
    </source>
</evidence>
<accession>A0ABS1KPK2</accession>
<organism evidence="1 2">
    <name type="scientific">Chryseolinea lacunae</name>
    <dbReference type="NCBI Taxonomy" id="2801331"/>
    <lineage>
        <taxon>Bacteria</taxon>
        <taxon>Pseudomonadati</taxon>
        <taxon>Bacteroidota</taxon>
        <taxon>Cytophagia</taxon>
        <taxon>Cytophagales</taxon>
        <taxon>Fulvivirgaceae</taxon>
        <taxon>Chryseolinea</taxon>
    </lineage>
</organism>
<sequence>MKYLQNLARLALWLAVLCLLLHDFARAQKPPRKHPQGMDLSDNARAVISIYEDSYGSDTLKSIYLAEHPFVEQVTFVDDRSKVIIYINRDSLSGFADFLGSVSLTAKINNRAIEVSPYSEVGKESKPIGVKGVNSSRDFASSLSSFITETNRFNHATFCEFLNRYNEINDRRTIDSKIASLQTRHDLFKQLREGLRALMITTSEGIKQANTIDPAIKIDTAVSSTQLMQIVSAQVMALEIEAKKYQADEISNSMITSILKVKTHLKLIKGYIDYFSKTDGETRRAYSKSIDKDPIFVQHISATFDSAINNFNAVIQRVQKVQAKTAQPTNAELRSMQMRSAVEDIGYVTLQLKNLRDFVMLPQLKIIEKQQDSAKIAQARLLFNARNSIKKSGLFITFDLQLSQASNDCSGATNQLDLEFLMSHPPIRAAYNEFLARTASRYIFAKLEPAVIDLRKEDAKEGDILRIYVARYGSEPNEEDLYNSRQNRSDSLRKKEVLIAAYDIKELGFRMKIADSFLLINRLHVDKDDSDVSPSKYKGAPGVSLMWAYGSDNGKRKFLKWWEPSFGINVSYIDFSESRDVEIGVAGVLGLFRNKIFVVAGKNLNVDKDSSYIGLGFSFTNLAGKFVDADKK</sequence>
<protein>
    <submittedName>
        <fullName evidence="1">Uncharacterized protein</fullName>
    </submittedName>
</protein>
<dbReference type="EMBL" id="JAERRB010000002">
    <property type="protein sequence ID" value="MBL0741360.1"/>
    <property type="molecule type" value="Genomic_DNA"/>
</dbReference>
<dbReference type="RefSeq" id="WP_202008708.1">
    <property type="nucleotide sequence ID" value="NZ_JAERRB010000002.1"/>
</dbReference>